<protein>
    <recommendedName>
        <fullName evidence="3">Phage tail protein</fullName>
    </recommendedName>
</protein>
<organism evidence="1 2">
    <name type="scientific">Pseudomonas brassicacearum</name>
    <dbReference type="NCBI Taxonomy" id="930166"/>
    <lineage>
        <taxon>Bacteria</taxon>
        <taxon>Pseudomonadati</taxon>
        <taxon>Pseudomonadota</taxon>
        <taxon>Gammaproteobacteria</taxon>
        <taxon>Pseudomonadales</taxon>
        <taxon>Pseudomonadaceae</taxon>
        <taxon>Pseudomonas</taxon>
    </lineage>
</organism>
<evidence type="ECO:0000313" key="1">
    <source>
        <dbReference type="EMBL" id="MDR6957474.1"/>
    </source>
</evidence>
<gene>
    <name evidence="1" type="ORF">J2W43_001450</name>
</gene>
<reference evidence="1" key="1">
    <citation type="submission" date="2023-07" db="EMBL/GenBank/DDBJ databases">
        <title>Sorghum-associated microbial communities from plants grown in Nebraska, USA.</title>
        <authorList>
            <person name="Schachtman D."/>
        </authorList>
    </citation>
    <scope>NUCLEOTIDE SEQUENCE</scope>
    <source>
        <strain evidence="1">3432</strain>
    </source>
</reference>
<accession>A0AAW8M6R9</accession>
<dbReference type="EMBL" id="JAVDVC010000002">
    <property type="protein sequence ID" value="MDR6957474.1"/>
    <property type="molecule type" value="Genomic_DNA"/>
</dbReference>
<evidence type="ECO:0000313" key="2">
    <source>
        <dbReference type="Proteomes" id="UP001252613"/>
    </source>
</evidence>
<evidence type="ECO:0008006" key="3">
    <source>
        <dbReference type="Google" id="ProtNLM"/>
    </source>
</evidence>
<comment type="caution">
    <text evidence="1">The sequence shown here is derived from an EMBL/GenBank/DDBJ whole genome shotgun (WGS) entry which is preliminary data.</text>
</comment>
<sequence length="360" mass="36891">MDFPKNVPGIGLVNGKFVDENAATGTPGSLIPAVWGNSVTTEILNVITEAGNTPDVADTAQLKKSIVSLIANQTRQATEAAAGVMKIATQAKVTAATDDESAVTPLKLEQRLLTALPVAGTATNLKMFIPAETKVATLTADEIIVSTAAGGRAYRLAGFNRTVNLAVAGAGGTDNGAVVANGYVALYAIYNPTTATSALMAVNATGAVAPNVYGGASRPAGFTASALVSVVPTNASGQFRIAYQLGRQVTFENRILYSTTVGSTVMTAVNIAAHVPINATHVSLYLAAMQTQAGMGVGISVAPLASGAYVVGTAWAAVSNEFSSTNMSVQMPLLVPQVMYVTFTNTNTGSFNVVTGSYRF</sequence>
<name>A0AAW8M6R9_9PSED</name>
<dbReference type="AlphaFoldDB" id="A0AAW8M6R9"/>
<dbReference type="Proteomes" id="UP001252613">
    <property type="component" value="Unassembled WGS sequence"/>
</dbReference>
<proteinExistence type="predicted"/>
<dbReference type="RefSeq" id="WP_310358055.1">
    <property type="nucleotide sequence ID" value="NZ_JAVDVC010000002.1"/>
</dbReference>